<comment type="caution">
    <text evidence="6">The sequence shown here is derived from an EMBL/GenBank/DDBJ whole genome shotgun (WGS) entry which is preliminary data.</text>
</comment>
<dbReference type="InterPro" id="IPR036390">
    <property type="entry name" value="WH_DNA-bd_sf"/>
</dbReference>
<dbReference type="PANTHER" id="PTHR30126">
    <property type="entry name" value="HTH-TYPE TRANSCRIPTIONAL REGULATOR"/>
    <property type="match status" value="1"/>
</dbReference>
<keyword evidence="7" id="KW-1185">Reference proteome</keyword>
<evidence type="ECO:0000313" key="6">
    <source>
        <dbReference type="EMBL" id="PYA75019.1"/>
    </source>
</evidence>
<gene>
    <name evidence="6" type="ORF">DMW51_01030</name>
</gene>
<evidence type="ECO:0000259" key="5">
    <source>
        <dbReference type="PROSITE" id="PS50931"/>
    </source>
</evidence>
<dbReference type="PRINTS" id="PR00039">
    <property type="entry name" value="HTHLYSR"/>
</dbReference>
<dbReference type="Pfam" id="PF00126">
    <property type="entry name" value="HTH_1"/>
    <property type="match status" value="1"/>
</dbReference>
<dbReference type="Gene3D" id="1.10.10.10">
    <property type="entry name" value="Winged helix-like DNA-binding domain superfamily/Winged helix DNA-binding domain"/>
    <property type="match status" value="1"/>
</dbReference>
<dbReference type="InterPro" id="IPR036388">
    <property type="entry name" value="WH-like_DNA-bd_sf"/>
</dbReference>
<dbReference type="PANTHER" id="PTHR30126:SF84">
    <property type="entry name" value="HTH-TYPE TRANSCRIPTIONAL REGULATOR PTXR"/>
    <property type="match status" value="1"/>
</dbReference>
<dbReference type="PROSITE" id="PS50931">
    <property type="entry name" value="HTH_LYSR"/>
    <property type="match status" value="1"/>
</dbReference>
<reference evidence="6" key="2">
    <citation type="submission" date="2018-06" db="EMBL/GenBank/DDBJ databases">
        <authorList>
            <person name="Martins R.C."/>
            <person name="Perdigao-Neto L.V."/>
            <person name="Costa S.F."/>
            <person name="Levin A.S.S."/>
        </authorList>
    </citation>
    <scope>NUCLEOTIDE SEQUENCE</scope>
    <source>
        <strain evidence="6">1283</strain>
    </source>
</reference>
<protein>
    <submittedName>
        <fullName evidence="6">Transcriptional regulator</fullName>
    </submittedName>
</protein>
<dbReference type="RefSeq" id="WP_146223319.1">
    <property type="nucleotide sequence ID" value="NZ_QJQB01000017.1"/>
</dbReference>
<sequence length="72" mass="8058">MGKFADYETYACVYESGSFTAAARRLHVGQPAVSKAVARLEQQLGTRLMLRSTHGLQPTDAGQQLYQRTRRI</sequence>
<keyword evidence="3" id="KW-0804">Transcription</keyword>
<feature type="domain" description="HTH lysR-type" evidence="5">
    <location>
        <begin position="1"/>
        <end position="59"/>
    </location>
</feature>
<dbReference type="SUPFAM" id="SSF46785">
    <property type="entry name" value="Winged helix' DNA-binding domain"/>
    <property type="match status" value="1"/>
</dbReference>
<evidence type="ECO:0000313" key="7">
    <source>
        <dbReference type="Proteomes" id="UP000247823"/>
    </source>
</evidence>
<feature type="region of interest" description="Disordered" evidence="4">
    <location>
        <begin position="52"/>
        <end position="72"/>
    </location>
</feature>
<reference evidence="6" key="1">
    <citation type="submission" date="2018-06" db="EMBL/GenBank/DDBJ databases">
        <title>Serratia marcescens genome sequencing and assembly.</title>
        <authorList>
            <person name="Martins R.C.R."/>
            <person name="Perdigao-Neto L.V."/>
            <person name="Costa S.F."/>
            <person name="Levin A.S.S."/>
        </authorList>
    </citation>
    <scope>NUCLEOTIDE SEQUENCE</scope>
    <source>
        <strain evidence="6">1283</strain>
    </source>
</reference>
<dbReference type="Proteomes" id="UP000247823">
    <property type="component" value="Unassembled WGS sequence"/>
</dbReference>
<dbReference type="EMBL" id="QJQB01000017">
    <property type="protein sequence ID" value="PYA75019.1"/>
    <property type="molecule type" value="Genomic_DNA"/>
</dbReference>
<organism evidence="6 7">
    <name type="scientific">Serratia marcescens</name>
    <dbReference type="NCBI Taxonomy" id="615"/>
    <lineage>
        <taxon>Bacteria</taxon>
        <taxon>Pseudomonadati</taxon>
        <taxon>Pseudomonadota</taxon>
        <taxon>Gammaproteobacteria</taxon>
        <taxon>Enterobacterales</taxon>
        <taxon>Yersiniaceae</taxon>
        <taxon>Serratia</taxon>
    </lineage>
</organism>
<evidence type="ECO:0000256" key="4">
    <source>
        <dbReference type="SAM" id="MobiDB-lite"/>
    </source>
</evidence>
<evidence type="ECO:0000256" key="1">
    <source>
        <dbReference type="ARBA" id="ARBA00009437"/>
    </source>
</evidence>
<name>A0ABX5NKI1_SERMA</name>
<evidence type="ECO:0000256" key="3">
    <source>
        <dbReference type="ARBA" id="ARBA00023163"/>
    </source>
</evidence>
<dbReference type="InterPro" id="IPR000847">
    <property type="entry name" value="LysR_HTH_N"/>
</dbReference>
<keyword evidence="2" id="KW-0805">Transcription regulation</keyword>
<feature type="non-terminal residue" evidence="6">
    <location>
        <position position="72"/>
    </location>
</feature>
<feature type="compositionally biased region" description="Polar residues" evidence="4">
    <location>
        <begin position="54"/>
        <end position="72"/>
    </location>
</feature>
<evidence type="ECO:0000256" key="2">
    <source>
        <dbReference type="ARBA" id="ARBA00023015"/>
    </source>
</evidence>
<accession>A0ABX5NKI1</accession>
<comment type="similarity">
    <text evidence="1">Belongs to the LysR transcriptional regulatory family.</text>
</comment>
<proteinExistence type="inferred from homology"/>